<evidence type="ECO:0000256" key="1">
    <source>
        <dbReference type="SAM" id="MobiDB-lite"/>
    </source>
</evidence>
<organism evidence="2 3">
    <name type="scientific">Massariosphaeria phaeospora</name>
    <dbReference type="NCBI Taxonomy" id="100035"/>
    <lineage>
        <taxon>Eukaryota</taxon>
        <taxon>Fungi</taxon>
        <taxon>Dikarya</taxon>
        <taxon>Ascomycota</taxon>
        <taxon>Pezizomycotina</taxon>
        <taxon>Dothideomycetes</taxon>
        <taxon>Pleosporomycetidae</taxon>
        <taxon>Pleosporales</taxon>
        <taxon>Pleosporales incertae sedis</taxon>
        <taxon>Massariosphaeria</taxon>
    </lineage>
</organism>
<keyword evidence="3" id="KW-1185">Reference proteome</keyword>
<reference evidence="2 3" key="1">
    <citation type="submission" date="2020-01" db="EMBL/GenBank/DDBJ databases">
        <authorList>
            <consortium name="DOE Joint Genome Institute"/>
            <person name="Haridas S."/>
            <person name="Albert R."/>
            <person name="Binder M."/>
            <person name="Bloem J."/>
            <person name="Labutti K."/>
            <person name="Salamov A."/>
            <person name="Andreopoulos B."/>
            <person name="Baker S.E."/>
            <person name="Barry K."/>
            <person name="Bills G."/>
            <person name="Bluhm B.H."/>
            <person name="Cannon C."/>
            <person name="Castanera R."/>
            <person name="Culley D.E."/>
            <person name="Daum C."/>
            <person name="Ezra D."/>
            <person name="Gonzalez J.B."/>
            <person name="Henrissat B."/>
            <person name="Kuo A."/>
            <person name="Liang C."/>
            <person name="Lipzen A."/>
            <person name="Lutzoni F."/>
            <person name="Magnuson J."/>
            <person name="Mondo S."/>
            <person name="Nolan M."/>
            <person name="Ohm R."/>
            <person name="Pangilinan J."/>
            <person name="Park H.-J.H."/>
            <person name="Ramirez L."/>
            <person name="Alfaro M."/>
            <person name="Sun H."/>
            <person name="Tritt A."/>
            <person name="Yoshinaga Y."/>
            <person name="Zwiers L.-H.L."/>
            <person name="Turgeon B.G."/>
            <person name="Goodwin S.B."/>
            <person name="Spatafora J.W."/>
            <person name="Crous P.W."/>
            <person name="Grigoriev I.V."/>
        </authorList>
    </citation>
    <scope>NUCLEOTIDE SEQUENCE [LARGE SCALE GENOMIC DNA]</scope>
    <source>
        <strain evidence="2 3">CBS 611.86</strain>
    </source>
</reference>
<comment type="caution">
    <text evidence="2">The sequence shown here is derived from an EMBL/GenBank/DDBJ whole genome shotgun (WGS) entry which is preliminary data.</text>
</comment>
<gene>
    <name evidence="2" type="ORF">BDV95DRAFT_165314</name>
</gene>
<proteinExistence type="predicted"/>
<name>A0A7C8MA47_9PLEO</name>
<dbReference type="AlphaFoldDB" id="A0A7C8MA47"/>
<sequence length="107" mass="11578">MTRGSTSRATPPQRPFLQKPLPVQQGVNTRPLNGPLRERTINSPLPDPQPDTCIESLPIQHGVNTRPLDGPPPAYSGRLSSSYQYPGDSTVQSVSGASDQTNTDRLD</sequence>
<evidence type="ECO:0000313" key="3">
    <source>
        <dbReference type="Proteomes" id="UP000481861"/>
    </source>
</evidence>
<feature type="region of interest" description="Disordered" evidence="1">
    <location>
        <begin position="1"/>
        <end position="107"/>
    </location>
</feature>
<dbReference type="Proteomes" id="UP000481861">
    <property type="component" value="Unassembled WGS sequence"/>
</dbReference>
<accession>A0A7C8MA47</accession>
<dbReference type="EMBL" id="JAADJZ010000021">
    <property type="protein sequence ID" value="KAF2867922.1"/>
    <property type="molecule type" value="Genomic_DNA"/>
</dbReference>
<evidence type="ECO:0000313" key="2">
    <source>
        <dbReference type="EMBL" id="KAF2867922.1"/>
    </source>
</evidence>
<feature type="compositionally biased region" description="Polar residues" evidence="1">
    <location>
        <begin position="1"/>
        <end position="10"/>
    </location>
</feature>
<protein>
    <submittedName>
        <fullName evidence="2">Uncharacterized protein</fullName>
    </submittedName>
</protein>
<feature type="compositionally biased region" description="Polar residues" evidence="1">
    <location>
        <begin position="78"/>
        <end position="101"/>
    </location>
</feature>